<dbReference type="SUPFAM" id="SSF46626">
    <property type="entry name" value="Cytochrome c"/>
    <property type="match status" value="2"/>
</dbReference>
<keyword evidence="8" id="KW-1185">Reference proteome</keyword>
<dbReference type="AlphaFoldDB" id="A0A1I7PHF3"/>
<dbReference type="GO" id="GO:0020037">
    <property type="term" value="F:heme binding"/>
    <property type="evidence" value="ECO:0007669"/>
    <property type="project" value="InterPro"/>
</dbReference>
<dbReference type="STRING" id="1838286.Verru16b_00070"/>
<evidence type="ECO:0000256" key="5">
    <source>
        <dbReference type="SAM" id="Phobius"/>
    </source>
</evidence>
<evidence type="ECO:0000313" key="7">
    <source>
        <dbReference type="EMBL" id="AOS43032.1"/>
    </source>
</evidence>
<organism evidence="7 8">
    <name type="scientific">Lacunisphaera limnophila</name>
    <dbReference type="NCBI Taxonomy" id="1838286"/>
    <lineage>
        <taxon>Bacteria</taxon>
        <taxon>Pseudomonadati</taxon>
        <taxon>Verrucomicrobiota</taxon>
        <taxon>Opitutia</taxon>
        <taxon>Opitutales</taxon>
        <taxon>Opitutaceae</taxon>
        <taxon>Lacunisphaera</taxon>
    </lineage>
</organism>
<evidence type="ECO:0000256" key="2">
    <source>
        <dbReference type="ARBA" id="ARBA00022723"/>
    </source>
</evidence>
<keyword evidence="5" id="KW-0812">Transmembrane</keyword>
<reference evidence="7 8" key="1">
    <citation type="submission" date="2016-06" db="EMBL/GenBank/DDBJ databases">
        <title>Three novel species with peptidoglycan cell walls form the new genus Lacunisphaera gen. nov. in the family Opitutaceae of the verrucomicrobial subdivision 4.</title>
        <authorList>
            <person name="Rast P."/>
            <person name="Gloeckner I."/>
            <person name="Jogler M."/>
            <person name="Boedeker C."/>
            <person name="Jeske O."/>
            <person name="Wiegand S."/>
            <person name="Reinhardt R."/>
            <person name="Schumann P."/>
            <person name="Rohde M."/>
            <person name="Spring S."/>
            <person name="Gloeckner F.O."/>
            <person name="Jogler C."/>
        </authorList>
    </citation>
    <scope>NUCLEOTIDE SEQUENCE [LARGE SCALE GENOMIC DNA]</scope>
    <source>
        <strain evidence="7 8">IG16b</strain>
    </source>
</reference>
<dbReference type="KEGG" id="obg:Verru16b_00070"/>
<dbReference type="GO" id="GO:0009055">
    <property type="term" value="F:electron transfer activity"/>
    <property type="evidence" value="ECO:0007669"/>
    <property type="project" value="InterPro"/>
</dbReference>
<keyword evidence="3 4" id="KW-0408">Iron</keyword>
<dbReference type="GO" id="GO:0046872">
    <property type="term" value="F:metal ion binding"/>
    <property type="evidence" value="ECO:0007669"/>
    <property type="project" value="UniProtKB-KW"/>
</dbReference>
<evidence type="ECO:0000256" key="4">
    <source>
        <dbReference type="PROSITE-ProRule" id="PRU00433"/>
    </source>
</evidence>
<dbReference type="Proteomes" id="UP000095228">
    <property type="component" value="Chromosome"/>
</dbReference>
<dbReference type="OrthoDB" id="9811281at2"/>
<evidence type="ECO:0000313" key="8">
    <source>
        <dbReference type="Proteomes" id="UP000095228"/>
    </source>
</evidence>
<evidence type="ECO:0000256" key="1">
    <source>
        <dbReference type="ARBA" id="ARBA00022617"/>
    </source>
</evidence>
<evidence type="ECO:0000259" key="6">
    <source>
        <dbReference type="PROSITE" id="PS51007"/>
    </source>
</evidence>
<dbReference type="PROSITE" id="PS51007">
    <property type="entry name" value="CYTC"/>
    <property type="match status" value="2"/>
</dbReference>
<dbReference type="InterPro" id="IPR009056">
    <property type="entry name" value="Cyt_c-like_dom"/>
</dbReference>
<keyword evidence="5" id="KW-0472">Membrane</keyword>
<keyword evidence="5" id="KW-1133">Transmembrane helix</keyword>
<keyword evidence="2 4" id="KW-0479">Metal-binding</keyword>
<evidence type="ECO:0000256" key="3">
    <source>
        <dbReference type="ARBA" id="ARBA00023004"/>
    </source>
</evidence>
<feature type="domain" description="Cytochrome c" evidence="6">
    <location>
        <begin position="161"/>
        <end position="279"/>
    </location>
</feature>
<sequence>MLPPPRTRPADGKILGVVLLGLCGLAVGATIFLQVEKQPESSPVTRGARLAEEAGCFACHGRSEEEPRFNLRLAAPGQWRGKNNPSLWEGEITEVKVLVDWITNGVPADEVEKHKQLFIRMPAYRDRLSAAEIEDIAAWILAEGLKLRVDPGARTTPAAPGAALTPDQLFVAGDRLARQTGCYQCHGELGQGGVANPASFKGYIPGFQGQDFLKLTADGDRSEILHWIDHGRGRAIEAGLLGRIAKKYFDGQAIPMPGYRDQLTPAEKERLADFLLLINQSGPLPAREIERLNAVLDPR</sequence>
<dbReference type="Gene3D" id="1.10.760.10">
    <property type="entry name" value="Cytochrome c-like domain"/>
    <property type="match status" value="2"/>
</dbReference>
<name>A0A1I7PHF3_9BACT</name>
<feature type="transmembrane region" description="Helical" evidence="5">
    <location>
        <begin position="12"/>
        <end position="33"/>
    </location>
</feature>
<protein>
    <submittedName>
        <fullName evidence="7">Cytochrome c</fullName>
    </submittedName>
</protein>
<gene>
    <name evidence="7" type="ORF">Verru16b_00070</name>
</gene>
<keyword evidence="1 4" id="KW-0349">Heme</keyword>
<feature type="domain" description="Cytochrome c" evidence="6">
    <location>
        <begin position="42"/>
        <end position="144"/>
    </location>
</feature>
<dbReference type="RefSeq" id="WP_069960427.1">
    <property type="nucleotide sequence ID" value="NZ_CP016094.1"/>
</dbReference>
<dbReference type="EMBL" id="CP016094">
    <property type="protein sequence ID" value="AOS43032.1"/>
    <property type="molecule type" value="Genomic_DNA"/>
</dbReference>
<accession>A0A1I7PHF3</accession>
<dbReference type="PATRIC" id="fig|1838286.3.peg.67"/>
<dbReference type="Pfam" id="PF13442">
    <property type="entry name" value="Cytochrome_CBB3"/>
    <property type="match status" value="1"/>
</dbReference>
<proteinExistence type="predicted"/>
<dbReference type="InterPro" id="IPR036909">
    <property type="entry name" value="Cyt_c-like_dom_sf"/>
</dbReference>